<accession>X1AT79</accession>
<proteinExistence type="predicted"/>
<gene>
    <name evidence="2" type="ORF">S01H4_12374</name>
</gene>
<feature type="domain" description="DZANK-type" evidence="1">
    <location>
        <begin position="5"/>
        <end position="27"/>
    </location>
</feature>
<feature type="non-terminal residue" evidence="2">
    <location>
        <position position="43"/>
    </location>
</feature>
<organism evidence="2">
    <name type="scientific">marine sediment metagenome</name>
    <dbReference type="NCBI Taxonomy" id="412755"/>
    <lineage>
        <taxon>unclassified sequences</taxon>
        <taxon>metagenomes</taxon>
        <taxon>ecological metagenomes</taxon>
    </lineage>
</organism>
<protein>
    <recommendedName>
        <fullName evidence="1">DZANK-type domain-containing protein</fullName>
    </recommendedName>
</protein>
<dbReference type="EMBL" id="BART01005237">
    <property type="protein sequence ID" value="GAG63061.1"/>
    <property type="molecule type" value="Genomic_DNA"/>
</dbReference>
<dbReference type="Pfam" id="PF12773">
    <property type="entry name" value="DZR"/>
    <property type="match status" value="1"/>
</dbReference>
<name>X1AT79_9ZZZZ</name>
<evidence type="ECO:0000259" key="1">
    <source>
        <dbReference type="Pfam" id="PF12773"/>
    </source>
</evidence>
<reference evidence="2" key="1">
    <citation type="journal article" date="2014" name="Front. Microbiol.">
        <title>High frequency of phylogenetically diverse reductive dehalogenase-homologous genes in deep subseafloor sedimentary metagenomes.</title>
        <authorList>
            <person name="Kawai M."/>
            <person name="Futagami T."/>
            <person name="Toyoda A."/>
            <person name="Takaki Y."/>
            <person name="Nishi S."/>
            <person name="Hori S."/>
            <person name="Arai W."/>
            <person name="Tsubouchi T."/>
            <person name="Morono Y."/>
            <person name="Uchiyama I."/>
            <person name="Ito T."/>
            <person name="Fujiyama A."/>
            <person name="Inagaki F."/>
            <person name="Takami H."/>
        </authorList>
    </citation>
    <scope>NUCLEOTIDE SEQUENCE</scope>
    <source>
        <strain evidence="2">Expedition CK06-06</strain>
    </source>
</reference>
<evidence type="ECO:0000313" key="2">
    <source>
        <dbReference type="EMBL" id="GAG63061.1"/>
    </source>
</evidence>
<sequence>MANECPKCQTHNTEDSQFCKKCATPLPGIDEIIHTKTLETPTE</sequence>
<dbReference type="AlphaFoldDB" id="X1AT79"/>
<dbReference type="InterPro" id="IPR025874">
    <property type="entry name" value="DZR"/>
</dbReference>
<comment type="caution">
    <text evidence="2">The sequence shown here is derived from an EMBL/GenBank/DDBJ whole genome shotgun (WGS) entry which is preliminary data.</text>
</comment>